<comment type="caution">
    <text evidence="3">The sequence shown here is derived from an EMBL/GenBank/DDBJ whole genome shotgun (WGS) entry which is preliminary data.</text>
</comment>
<evidence type="ECO:0000256" key="1">
    <source>
        <dbReference type="SAM" id="MobiDB-lite"/>
    </source>
</evidence>
<dbReference type="EMBL" id="JASCZI010271986">
    <property type="protein sequence ID" value="MED6218843.1"/>
    <property type="molecule type" value="Genomic_DNA"/>
</dbReference>
<feature type="domain" description="Aminotransferase-like plant mobile" evidence="2">
    <location>
        <begin position="6"/>
        <end position="108"/>
    </location>
</feature>
<dbReference type="Pfam" id="PF10536">
    <property type="entry name" value="PMD"/>
    <property type="match status" value="1"/>
</dbReference>
<feature type="compositionally biased region" description="Basic residues" evidence="1">
    <location>
        <begin position="191"/>
        <end position="201"/>
    </location>
</feature>
<keyword evidence="4" id="KW-1185">Reference proteome</keyword>
<feature type="compositionally biased region" description="Polar residues" evidence="1">
    <location>
        <begin position="257"/>
        <end position="267"/>
    </location>
</feature>
<dbReference type="Proteomes" id="UP001341840">
    <property type="component" value="Unassembled WGS sequence"/>
</dbReference>
<sequence>MAAGTEREQIRWTPYDTPGIQALIPDWMRSQGEVHTWRSAVPVVCFNFVGMHHIDRVIRQYGGEQPVPRHPMDVTRFMNSTARGDDVWWPTRLQTWYDGWGRRRSPKVMVTVHASRHTAVLRLVCGCRGWIRFLTRAVDLNDPRWNMAPPDLPAEPVHARDELTMPDDAPAPRRRTTREPPLRTAVPARDRVRRRDQRRRTQMLLAGAAVHMDEERAEEEQEYAKQEEVGPGDEAHDQAGGNVGREAAHPDLGFQSPFRSGSPSAFISFSPEPARQFPSPYHAETSSGPQIVHEQQGGFTPQTQDQAGLDVAYQIQTCPPDQLASLVASFRTSRNMGSDLASGSGQHLPPSAMTQAEHDTWVPTYSSPPVVGYPVFNPARRGHEWATPPSYDAPTSYHSHVSTPQHFSALVPTVTQPVHDQDPSTAAEPVSAPPPHRSHRTGRPPACGTGGHLHGRGTQ</sequence>
<evidence type="ECO:0000313" key="3">
    <source>
        <dbReference type="EMBL" id="MED6218843.1"/>
    </source>
</evidence>
<proteinExistence type="predicted"/>
<name>A0ABU6ZCC1_9FABA</name>
<feature type="region of interest" description="Disordered" evidence="1">
    <location>
        <begin position="151"/>
        <end position="303"/>
    </location>
</feature>
<dbReference type="PANTHER" id="PTHR46033:SF8">
    <property type="entry name" value="PROTEIN MAINTENANCE OF MERISTEMS-LIKE"/>
    <property type="match status" value="1"/>
</dbReference>
<dbReference type="InterPro" id="IPR044824">
    <property type="entry name" value="MAIN-like"/>
</dbReference>
<organism evidence="3 4">
    <name type="scientific">Stylosanthes scabra</name>
    <dbReference type="NCBI Taxonomy" id="79078"/>
    <lineage>
        <taxon>Eukaryota</taxon>
        <taxon>Viridiplantae</taxon>
        <taxon>Streptophyta</taxon>
        <taxon>Embryophyta</taxon>
        <taxon>Tracheophyta</taxon>
        <taxon>Spermatophyta</taxon>
        <taxon>Magnoliopsida</taxon>
        <taxon>eudicotyledons</taxon>
        <taxon>Gunneridae</taxon>
        <taxon>Pentapetalae</taxon>
        <taxon>rosids</taxon>
        <taxon>fabids</taxon>
        <taxon>Fabales</taxon>
        <taxon>Fabaceae</taxon>
        <taxon>Papilionoideae</taxon>
        <taxon>50 kb inversion clade</taxon>
        <taxon>dalbergioids sensu lato</taxon>
        <taxon>Dalbergieae</taxon>
        <taxon>Pterocarpus clade</taxon>
        <taxon>Stylosanthes</taxon>
    </lineage>
</organism>
<gene>
    <name evidence="3" type="ORF">PIB30_030286</name>
</gene>
<reference evidence="3 4" key="1">
    <citation type="journal article" date="2023" name="Plants (Basel)">
        <title>Bridging the Gap: Combining Genomics and Transcriptomics Approaches to Understand Stylosanthes scabra, an Orphan Legume from the Brazilian Caatinga.</title>
        <authorList>
            <person name="Ferreira-Neto J.R.C."/>
            <person name="da Silva M.D."/>
            <person name="Binneck E."/>
            <person name="de Melo N.F."/>
            <person name="da Silva R.H."/>
            <person name="de Melo A.L.T.M."/>
            <person name="Pandolfi V."/>
            <person name="Bustamante F.O."/>
            <person name="Brasileiro-Vidal A.C."/>
            <person name="Benko-Iseppon A.M."/>
        </authorList>
    </citation>
    <scope>NUCLEOTIDE SEQUENCE [LARGE SCALE GENOMIC DNA]</scope>
    <source>
        <tissue evidence="3">Leaves</tissue>
    </source>
</reference>
<dbReference type="PANTHER" id="PTHR46033">
    <property type="entry name" value="PROTEIN MAIN-LIKE 2"/>
    <property type="match status" value="1"/>
</dbReference>
<feature type="region of interest" description="Disordered" evidence="1">
    <location>
        <begin position="414"/>
        <end position="459"/>
    </location>
</feature>
<protein>
    <recommendedName>
        <fullName evidence="2">Aminotransferase-like plant mobile domain-containing protein</fullName>
    </recommendedName>
</protein>
<accession>A0ABU6ZCC1</accession>
<feature type="compositionally biased region" description="Basic and acidic residues" evidence="1">
    <location>
        <begin position="222"/>
        <end position="237"/>
    </location>
</feature>
<evidence type="ECO:0000259" key="2">
    <source>
        <dbReference type="Pfam" id="PF10536"/>
    </source>
</evidence>
<dbReference type="InterPro" id="IPR019557">
    <property type="entry name" value="AminoTfrase-like_pln_mobile"/>
</dbReference>
<evidence type="ECO:0000313" key="4">
    <source>
        <dbReference type="Proteomes" id="UP001341840"/>
    </source>
</evidence>
<feature type="compositionally biased region" description="Gly residues" evidence="1">
    <location>
        <begin position="448"/>
        <end position="459"/>
    </location>
</feature>